<organism evidence="2">
    <name type="scientific">Bacteroides caccae</name>
    <dbReference type="NCBI Taxonomy" id="47678"/>
    <lineage>
        <taxon>Bacteria</taxon>
        <taxon>Pseudomonadati</taxon>
        <taxon>Bacteroidota</taxon>
        <taxon>Bacteroidia</taxon>
        <taxon>Bacteroidales</taxon>
        <taxon>Bacteroidaceae</taxon>
        <taxon>Bacteroides</taxon>
    </lineage>
</organism>
<feature type="transmembrane region" description="Helical" evidence="1">
    <location>
        <begin position="38"/>
        <end position="57"/>
    </location>
</feature>
<dbReference type="AlphaFoldDB" id="A0A6N2WPU4"/>
<protein>
    <recommendedName>
        <fullName evidence="3">Transmembrane protein</fullName>
    </recommendedName>
</protein>
<keyword evidence="1" id="KW-1133">Transmembrane helix</keyword>
<evidence type="ECO:0000256" key="1">
    <source>
        <dbReference type="SAM" id="Phobius"/>
    </source>
</evidence>
<name>A0A6N2WPU4_9BACE</name>
<evidence type="ECO:0000313" key="2">
    <source>
        <dbReference type="EMBL" id="VYT44719.1"/>
    </source>
</evidence>
<dbReference type="EMBL" id="CACRTB010000038">
    <property type="protein sequence ID" value="VYT44719.1"/>
    <property type="molecule type" value="Genomic_DNA"/>
</dbReference>
<sequence length="168" mass="20115">MRSFLLFFTKPVIGGALSLIGLLEILFSIPSSYLTYQISLWIIVLVVGIIILFHYFWKRIKILYYIKTYTSDSFGGSYMYKWHWVRSSFYTNVYGYFPDRIDVMETTKLNPNIPVIDCVHHYIENKDLLQEYIMLSLYNKVENTKQTNLFMQQLHHLEEHYSKQRNSI</sequence>
<keyword evidence="1" id="KW-0812">Transmembrane</keyword>
<evidence type="ECO:0008006" key="3">
    <source>
        <dbReference type="Google" id="ProtNLM"/>
    </source>
</evidence>
<dbReference type="RefSeq" id="WP_217728227.1">
    <property type="nucleotide sequence ID" value="NZ_CACRTB010000038.1"/>
</dbReference>
<accession>A0A6N2WPU4</accession>
<reference evidence="2" key="1">
    <citation type="submission" date="2019-11" db="EMBL/GenBank/DDBJ databases">
        <authorList>
            <person name="Feng L."/>
        </authorList>
    </citation>
    <scope>NUCLEOTIDE SEQUENCE</scope>
    <source>
        <strain evidence="2">BcaccaeLFYP20</strain>
    </source>
</reference>
<gene>
    <name evidence="2" type="ORF">BCLFYP20_04222</name>
</gene>
<proteinExistence type="predicted"/>
<keyword evidence="1" id="KW-0472">Membrane</keyword>